<evidence type="ECO:0000313" key="1">
    <source>
        <dbReference type="EMBL" id="MCK0196991.1"/>
    </source>
</evidence>
<organism evidence="1 2">
    <name type="scientific">Ancylobacter crimeensis</name>
    <dbReference type="NCBI Taxonomy" id="2579147"/>
    <lineage>
        <taxon>Bacteria</taxon>
        <taxon>Pseudomonadati</taxon>
        <taxon>Pseudomonadota</taxon>
        <taxon>Alphaproteobacteria</taxon>
        <taxon>Hyphomicrobiales</taxon>
        <taxon>Xanthobacteraceae</taxon>
        <taxon>Ancylobacter</taxon>
    </lineage>
</organism>
<dbReference type="RefSeq" id="WP_247028536.1">
    <property type="nucleotide sequence ID" value="NZ_JALKCH010000005.1"/>
</dbReference>
<evidence type="ECO:0000313" key="2">
    <source>
        <dbReference type="Proteomes" id="UP001203284"/>
    </source>
</evidence>
<sequence length="63" mass="7550">MNELPQIDRQLERFVARRMLDFDQNGWKELTVEKRKECILIARRALRAERNYYARQAAAPQTA</sequence>
<protein>
    <submittedName>
        <fullName evidence="1">Uncharacterized protein</fullName>
    </submittedName>
</protein>
<proteinExistence type="predicted"/>
<dbReference type="EMBL" id="JALKCH010000005">
    <property type="protein sequence ID" value="MCK0196991.1"/>
    <property type="molecule type" value="Genomic_DNA"/>
</dbReference>
<name>A0ABT0DAL1_9HYPH</name>
<keyword evidence="2" id="KW-1185">Reference proteome</keyword>
<accession>A0ABT0DAL1</accession>
<comment type="caution">
    <text evidence="1">The sequence shown here is derived from an EMBL/GenBank/DDBJ whole genome shotgun (WGS) entry which is preliminary data.</text>
</comment>
<dbReference type="Proteomes" id="UP001203284">
    <property type="component" value="Unassembled WGS sequence"/>
</dbReference>
<reference evidence="1 2" key="1">
    <citation type="submission" date="2022-04" db="EMBL/GenBank/DDBJ databases">
        <authorList>
            <person name="Grouzdev D.S."/>
            <person name="Pantiukh K.S."/>
            <person name="Krutkina M.S."/>
        </authorList>
    </citation>
    <scope>NUCLEOTIDE SEQUENCE [LARGE SCALE GENOMIC DNA]</scope>
    <source>
        <strain evidence="1 2">6x-1</strain>
    </source>
</reference>
<gene>
    <name evidence="1" type="ORF">MWN34_08695</name>
</gene>